<organism evidence="1">
    <name type="scientific">marine metagenome</name>
    <dbReference type="NCBI Taxonomy" id="408172"/>
    <lineage>
        <taxon>unclassified sequences</taxon>
        <taxon>metagenomes</taxon>
        <taxon>ecological metagenomes</taxon>
    </lineage>
</organism>
<proteinExistence type="predicted"/>
<feature type="non-terminal residue" evidence="1">
    <location>
        <position position="1"/>
    </location>
</feature>
<name>A0A381Q5G7_9ZZZZ</name>
<dbReference type="AlphaFoldDB" id="A0A381Q5G7"/>
<reference evidence="1" key="1">
    <citation type="submission" date="2018-05" db="EMBL/GenBank/DDBJ databases">
        <authorList>
            <person name="Lanie J.A."/>
            <person name="Ng W.-L."/>
            <person name="Kazmierczak K.M."/>
            <person name="Andrzejewski T.M."/>
            <person name="Davidsen T.M."/>
            <person name="Wayne K.J."/>
            <person name="Tettelin H."/>
            <person name="Glass J.I."/>
            <person name="Rusch D."/>
            <person name="Podicherti R."/>
            <person name="Tsui H.-C.T."/>
            <person name="Winkler M.E."/>
        </authorList>
    </citation>
    <scope>NUCLEOTIDE SEQUENCE</scope>
</reference>
<gene>
    <name evidence="1" type="ORF">METZ01_LOCUS27154</name>
</gene>
<dbReference type="EMBL" id="UINC01001205">
    <property type="protein sequence ID" value="SUZ74300.1"/>
    <property type="molecule type" value="Genomic_DNA"/>
</dbReference>
<accession>A0A381Q5G7</accession>
<evidence type="ECO:0000313" key="1">
    <source>
        <dbReference type="EMBL" id="SUZ74300.1"/>
    </source>
</evidence>
<protein>
    <submittedName>
        <fullName evidence="1">Uncharacterized protein</fullName>
    </submittedName>
</protein>
<sequence length="47" mass="4959">VANQGSQGTAAVKIRIAFGSEYWYDFGADCPSKGAGYNEDSPAVGFR</sequence>